<dbReference type="GO" id="GO:0005881">
    <property type="term" value="C:cytoplasmic microtubule"/>
    <property type="evidence" value="ECO:0007669"/>
    <property type="project" value="TreeGrafter"/>
</dbReference>
<protein>
    <submittedName>
        <fullName evidence="10 11">Syntabulin isoform X1</fullName>
    </submittedName>
</protein>
<keyword evidence="5 7" id="KW-0175">Coiled coil</keyword>
<dbReference type="GO" id="GO:1904115">
    <property type="term" value="C:axon cytoplasm"/>
    <property type="evidence" value="ECO:0007669"/>
    <property type="project" value="GOC"/>
</dbReference>
<dbReference type="GeneID" id="101725909"/>
<evidence type="ECO:0000256" key="6">
    <source>
        <dbReference type="ARBA" id="ARBA00023136"/>
    </source>
</evidence>
<evidence type="ECO:0000313" key="9">
    <source>
        <dbReference type="Proteomes" id="UP000694906"/>
    </source>
</evidence>
<feature type="compositionally biased region" description="Low complexity" evidence="8">
    <location>
        <begin position="220"/>
        <end position="238"/>
    </location>
</feature>
<gene>
    <name evidence="10 11 12" type="primary">Sybu</name>
</gene>
<accession>A0AAX6T7Y0</accession>
<feature type="compositionally biased region" description="Polar residues" evidence="8">
    <location>
        <begin position="166"/>
        <end position="175"/>
    </location>
</feature>
<dbReference type="Pfam" id="PF15290">
    <property type="entry name" value="Syntaphilin"/>
    <property type="match status" value="1"/>
</dbReference>
<evidence type="ECO:0000313" key="10">
    <source>
        <dbReference type="RefSeq" id="XP_004850238.1"/>
    </source>
</evidence>
<evidence type="ECO:0000256" key="1">
    <source>
        <dbReference type="ARBA" id="ARBA00004167"/>
    </source>
</evidence>
<keyword evidence="3" id="KW-0812">Transmembrane</keyword>
<evidence type="ECO:0000256" key="5">
    <source>
        <dbReference type="ARBA" id="ARBA00023054"/>
    </source>
</evidence>
<dbReference type="RefSeq" id="XP_021118366.1">
    <property type="nucleotide sequence ID" value="XM_021262707.1"/>
</dbReference>
<evidence type="ECO:0000256" key="4">
    <source>
        <dbReference type="ARBA" id="ARBA00022989"/>
    </source>
</evidence>
<keyword evidence="4" id="KW-1133">Transmembrane helix</keyword>
<dbReference type="PANTHER" id="PTHR16208:SF4">
    <property type="entry name" value="SYNTABULIN"/>
    <property type="match status" value="1"/>
</dbReference>
<feature type="region of interest" description="Disordered" evidence="8">
    <location>
        <begin position="216"/>
        <end position="266"/>
    </location>
</feature>
<feature type="compositionally biased region" description="Low complexity" evidence="8">
    <location>
        <begin position="145"/>
        <end position="158"/>
    </location>
</feature>
<dbReference type="CTD" id="55638"/>
<dbReference type="PANTHER" id="PTHR16208">
    <property type="entry name" value="MICROTUBULE-ASSOCIATED PROTEIN/SYNTAPHILIN"/>
    <property type="match status" value="1"/>
</dbReference>
<evidence type="ECO:0000256" key="7">
    <source>
        <dbReference type="SAM" id="Coils"/>
    </source>
</evidence>
<comment type="subcellular location">
    <subcellularLocation>
        <location evidence="1">Membrane</location>
        <topology evidence="1">Single-pass membrane protein</topology>
    </subcellularLocation>
</comment>
<feature type="region of interest" description="Disordered" evidence="8">
    <location>
        <begin position="1"/>
        <end position="202"/>
    </location>
</feature>
<proteinExistence type="predicted"/>
<keyword evidence="6" id="KW-0472">Membrane</keyword>
<feature type="compositionally biased region" description="Polar residues" evidence="8">
    <location>
        <begin position="185"/>
        <end position="195"/>
    </location>
</feature>
<dbReference type="KEGG" id="hgl:101725909"/>
<dbReference type="InterPro" id="IPR028197">
    <property type="entry name" value="Syntaphilin/Syntabulin"/>
</dbReference>
<keyword evidence="9" id="KW-1185">Reference proteome</keyword>
<feature type="compositionally biased region" description="Low complexity" evidence="8">
    <location>
        <begin position="26"/>
        <end position="48"/>
    </location>
</feature>
<reference evidence="10 11" key="1">
    <citation type="submission" date="2025-04" db="UniProtKB">
        <authorList>
            <consortium name="RefSeq"/>
        </authorList>
    </citation>
    <scope>IDENTIFICATION</scope>
</reference>
<evidence type="ECO:0000256" key="2">
    <source>
        <dbReference type="ARBA" id="ARBA00022553"/>
    </source>
</evidence>
<feature type="coiled-coil region" evidence="7">
    <location>
        <begin position="271"/>
        <end position="347"/>
    </location>
</feature>
<evidence type="ECO:0000313" key="11">
    <source>
        <dbReference type="RefSeq" id="XP_021118366.1"/>
    </source>
</evidence>
<feature type="compositionally biased region" description="Polar residues" evidence="8">
    <location>
        <begin position="61"/>
        <end position="99"/>
    </location>
</feature>
<evidence type="ECO:0000256" key="8">
    <source>
        <dbReference type="SAM" id="MobiDB-lite"/>
    </source>
</evidence>
<organism evidence="9 12">
    <name type="scientific">Heterocephalus glaber</name>
    <name type="common">Naked mole rat</name>
    <dbReference type="NCBI Taxonomy" id="10181"/>
    <lineage>
        <taxon>Eukaryota</taxon>
        <taxon>Metazoa</taxon>
        <taxon>Chordata</taxon>
        <taxon>Craniata</taxon>
        <taxon>Vertebrata</taxon>
        <taxon>Euteleostomi</taxon>
        <taxon>Mammalia</taxon>
        <taxon>Eutheria</taxon>
        <taxon>Euarchontoglires</taxon>
        <taxon>Glires</taxon>
        <taxon>Rodentia</taxon>
        <taxon>Hystricomorpha</taxon>
        <taxon>Bathyergidae</taxon>
        <taxon>Heterocephalus</taxon>
    </lineage>
</organism>
<dbReference type="RefSeq" id="XP_021118367.1">
    <property type="nucleotide sequence ID" value="XM_021262708.1"/>
</dbReference>
<dbReference type="GO" id="GO:0019896">
    <property type="term" value="P:axonal transport of mitochondrion"/>
    <property type="evidence" value="ECO:0007669"/>
    <property type="project" value="TreeGrafter"/>
</dbReference>
<keyword evidence="2" id="KW-0597">Phosphoprotein</keyword>
<dbReference type="GO" id="GO:0016020">
    <property type="term" value="C:membrane"/>
    <property type="evidence" value="ECO:0007669"/>
    <property type="project" value="UniProtKB-SubCell"/>
</dbReference>
<dbReference type="Proteomes" id="UP000694906">
    <property type="component" value="Unplaced"/>
</dbReference>
<dbReference type="GO" id="GO:0060074">
    <property type="term" value="P:synapse maturation"/>
    <property type="evidence" value="ECO:0007669"/>
    <property type="project" value="TreeGrafter"/>
</dbReference>
<feature type="compositionally biased region" description="Basic and acidic residues" evidence="8">
    <location>
        <begin position="1"/>
        <end position="22"/>
    </location>
</feature>
<evidence type="ECO:0000313" key="12">
    <source>
        <dbReference type="RefSeq" id="XP_021118367.1"/>
    </source>
</evidence>
<sequence length="654" mass="71039">MGPLRDAKKEQRVQHHEKEIPRSRIPRLILRPHLPQQQQKVSPTSESPFSEEESREFNPSGSGRSARTISSNSFCSDDTGCPSSQSVSPVKTPSDTGNSPIGFCPGSDEDFTRKKCTVGIPGEGSIPSARHKKELKSGLVKPGSEADFSSSSSTGSISAPEIHMSTAGNKRSAFSRNRGPHGRSNGASLHKSGSSPPSPREKDLLSMLCRNQLSPINIHPGYAPSSPSSSNSGSYKGSDCSPVMRRSGRYMSCGENHGVKPPSPEQYLTPLQQKEVTVRHLKTKLKESERRLHGRETEIVELKSQLARMREDWIEEECHRVEAQLALKEARKEIEQLKQVIETMRSNLADKDKGIQKYFVDINIQNKKLESLLQSMEMAHSGSVRDELCLDLPCGSPKKSLALNTPLGKMTDGLSVDGQVTEEGADSELLVGDSMADGADLLDDVVTATAIESGDLEPVPSSPEAQVLELLPVAVEQAVQTDVLLFSPTVSELIQHVLKLQDCCPSSSASPEESGADSTESFPESISALMLDLTPRSLNSALLLSPVETSYSKRAAEAPPSRLMRELDFVSYPAEERLDGGIPLSQGTVVRQYWSSNFLVDLLAVGAPVVPTVLWAFSTQRGGVDPVYNIGALLRGCCVVALHNLRRTAFHIKT</sequence>
<dbReference type="RefSeq" id="XP_004850238.1">
    <property type="nucleotide sequence ID" value="XM_004850181.3"/>
</dbReference>
<evidence type="ECO:0000256" key="3">
    <source>
        <dbReference type="ARBA" id="ARBA00022692"/>
    </source>
</evidence>
<name>A0AAX6T7Y0_HETGA</name>
<dbReference type="AlphaFoldDB" id="A0AAX6T7Y0"/>